<reference evidence="1" key="1">
    <citation type="journal article" date="2021" name="Proc. Natl. Acad. Sci. U.S.A.">
        <title>Global biogeography of chemosynthetic symbionts reveals both localized and globally distributed symbiont groups. .</title>
        <authorList>
            <person name="Osvatic J.T."/>
            <person name="Wilkins L.G.E."/>
            <person name="Leibrecht L."/>
            <person name="Leray M."/>
            <person name="Zauner S."/>
            <person name="Polzin J."/>
            <person name="Camacho Y."/>
            <person name="Gros O."/>
            <person name="van Gils J.A."/>
            <person name="Eisen J.A."/>
            <person name="Petersen J.M."/>
            <person name="Yuen B."/>
        </authorList>
    </citation>
    <scope>NUCLEOTIDE SEQUENCE</scope>
    <source>
        <strain evidence="1">MAGclacostrist055</strain>
    </source>
</reference>
<gene>
    <name evidence="1" type="ORF">JAY77_19315</name>
</gene>
<name>A0A9E4NN42_9GAMM</name>
<dbReference type="EMBL" id="JAEPCR010000119">
    <property type="protein sequence ID" value="MCG7980283.1"/>
    <property type="molecule type" value="Genomic_DNA"/>
</dbReference>
<organism evidence="1 2">
    <name type="scientific">Candidatus Thiodiazotropha taylori</name>
    <dbReference type="NCBI Taxonomy" id="2792791"/>
    <lineage>
        <taxon>Bacteria</taxon>
        <taxon>Pseudomonadati</taxon>
        <taxon>Pseudomonadota</taxon>
        <taxon>Gammaproteobacteria</taxon>
        <taxon>Chromatiales</taxon>
        <taxon>Sedimenticolaceae</taxon>
        <taxon>Candidatus Thiodiazotropha</taxon>
    </lineage>
</organism>
<accession>A0A9E4NN42</accession>
<proteinExistence type="predicted"/>
<dbReference type="AlphaFoldDB" id="A0A9E4NN42"/>
<evidence type="ECO:0000313" key="1">
    <source>
        <dbReference type="EMBL" id="MCG7980283.1"/>
    </source>
</evidence>
<evidence type="ECO:0008006" key="3">
    <source>
        <dbReference type="Google" id="ProtNLM"/>
    </source>
</evidence>
<comment type="caution">
    <text evidence="1">The sequence shown here is derived from an EMBL/GenBank/DDBJ whole genome shotgun (WGS) entry which is preliminary data.</text>
</comment>
<dbReference type="Proteomes" id="UP000886674">
    <property type="component" value="Unassembled WGS sequence"/>
</dbReference>
<protein>
    <recommendedName>
        <fullName evidence="3">DUF91 domain-containing protein</fullName>
    </recommendedName>
</protein>
<dbReference type="InterPro" id="IPR011856">
    <property type="entry name" value="tRNA_endonuc-like_dom_sf"/>
</dbReference>
<evidence type="ECO:0000313" key="2">
    <source>
        <dbReference type="Proteomes" id="UP000886674"/>
    </source>
</evidence>
<sequence>MSLSMDLWQISDERLVPMERATLDLEKHLENWIERDISLLGIDAMIIGRQVHTSYGGFVDLLAINCDGEIILIELKRSKTPRDIVAQCLDYGTWVYDLNLKDILGIYETYKNTSLEKDFAEYYDAPIPEKINSSYQIMIVAESLDESTERIVQHLNEVHKVNINAVFFNIFQKDGYEYIGRSWLKDPLDVEERSVSGKKSKWTGYYFVNTGITEDNFRGWNLNEKYHFISAGGGSRWINAIKKLKKGDKIFALIKGKGYVGFGIVEDEATLVKNYQVNGKKIIDDLPEDHPWRQEKDPSIDEWLVRVNWSKTYPEEQGQWFKGAFANQNVVCKLRDQNTFKFLIEKFNIETTE</sequence>
<dbReference type="Gene3D" id="3.40.1350.10">
    <property type="match status" value="1"/>
</dbReference>
<dbReference type="GO" id="GO:0003676">
    <property type="term" value="F:nucleic acid binding"/>
    <property type="evidence" value="ECO:0007669"/>
    <property type="project" value="InterPro"/>
</dbReference>